<dbReference type="GO" id="GO:0004856">
    <property type="term" value="F:D-xylulokinase activity"/>
    <property type="evidence" value="ECO:0007669"/>
    <property type="project" value="TreeGrafter"/>
</dbReference>
<keyword evidence="3" id="KW-0418">Kinase</keyword>
<protein>
    <recommendedName>
        <fullName evidence="6">Xylulose kinase</fullName>
    </recommendedName>
</protein>
<feature type="non-terminal residue" evidence="4">
    <location>
        <position position="1"/>
    </location>
</feature>
<dbReference type="Gene3D" id="3.30.420.40">
    <property type="match status" value="2"/>
</dbReference>
<dbReference type="OrthoDB" id="1728974at2759"/>
<keyword evidence="5" id="KW-1185">Reference proteome</keyword>
<dbReference type="AlphaFoldDB" id="A0A0C9ULQ8"/>
<dbReference type="PANTHER" id="PTHR10196:SF57">
    <property type="entry name" value="XYLULOSE KINASE"/>
    <property type="match status" value="1"/>
</dbReference>
<dbReference type="PANTHER" id="PTHR10196">
    <property type="entry name" value="SUGAR KINASE"/>
    <property type="match status" value="1"/>
</dbReference>
<dbReference type="GO" id="GO:0005829">
    <property type="term" value="C:cytosol"/>
    <property type="evidence" value="ECO:0007669"/>
    <property type="project" value="TreeGrafter"/>
</dbReference>
<gene>
    <name evidence="4" type="ORF">M422DRAFT_214834</name>
</gene>
<dbReference type="EMBL" id="KN837275">
    <property type="protein sequence ID" value="KIJ29777.1"/>
    <property type="molecule type" value="Genomic_DNA"/>
</dbReference>
<comment type="similarity">
    <text evidence="1">Belongs to the FGGY kinase family.</text>
</comment>
<dbReference type="SUPFAM" id="SSF53067">
    <property type="entry name" value="Actin-like ATPase domain"/>
    <property type="match status" value="1"/>
</dbReference>
<dbReference type="GO" id="GO:0005997">
    <property type="term" value="P:xylulose metabolic process"/>
    <property type="evidence" value="ECO:0007669"/>
    <property type="project" value="TreeGrafter"/>
</dbReference>
<sequence length="581" mass="61291">MPTKSANNAPANAANQHHFLGLELSPEQLRAVVVDEHLDVLVAEQVDFDLDLPEYQTHGGVFTTPGGDAHTSPVDMWIKALDLLLQKLRTRTDLSKILAISGSAHPSTILFTPAASAALASLTPHQPLHALLGSSSTLALLHTPSPHDASTAPHANAIEAALGGPDAMATRVGTPAHAALPAAQLMKIREGAPEAWSRAGRVLLASTALASIFLGAWASVGEAEAAGTGMWDAAKGAWDREVLDAVAGGSAPGKKLSEMLGSVESDGGKSLGNIARYFVERFGFDKDTTIHPFTSSHLATYLSLVPTSSDALLAFGATDMLLCAAPDPPRASRIHALLPHPAQDPSEPKRWIAMLSSRNADVPRALVRDMYTKSWSAFDRLVAIVPPGGSIGLDDKLFSFWVLQGESYPFSHPHTSKGIFRFENGIKVNEFRDLRANPRCLLESQLLSFRLRFGRMAGAAYPARPNAAQSHSHHALNSQAAGTPINTHNGHAYNGFKTGPAAPNEPPFNPYSSTHLPRRIFATGTAAHFPSVVNLLGDIFDAPVFVPSTVLEAASIAPGVASPPGAANIPSRAALGGAYLA</sequence>
<evidence type="ECO:0000256" key="3">
    <source>
        <dbReference type="ARBA" id="ARBA00022777"/>
    </source>
</evidence>
<evidence type="ECO:0000313" key="5">
    <source>
        <dbReference type="Proteomes" id="UP000054279"/>
    </source>
</evidence>
<dbReference type="HOGENOM" id="CLU_016149_8_0_1"/>
<proteinExistence type="inferred from homology"/>
<dbReference type="InterPro" id="IPR043129">
    <property type="entry name" value="ATPase_NBD"/>
</dbReference>
<accession>A0A0C9ULQ8</accession>
<evidence type="ECO:0000256" key="1">
    <source>
        <dbReference type="ARBA" id="ARBA00009156"/>
    </source>
</evidence>
<keyword evidence="2" id="KW-0808">Transferase</keyword>
<dbReference type="Proteomes" id="UP000054279">
    <property type="component" value="Unassembled WGS sequence"/>
</dbReference>
<reference evidence="4 5" key="1">
    <citation type="submission" date="2014-06" db="EMBL/GenBank/DDBJ databases">
        <title>Evolutionary Origins and Diversification of the Mycorrhizal Mutualists.</title>
        <authorList>
            <consortium name="DOE Joint Genome Institute"/>
            <consortium name="Mycorrhizal Genomics Consortium"/>
            <person name="Kohler A."/>
            <person name="Kuo A."/>
            <person name="Nagy L.G."/>
            <person name="Floudas D."/>
            <person name="Copeland A."/>
            <person name="Barry K.W."/>
            <person name="Cichocki N."/>
            <person name="Veneault-Fourrey C."/>
            <person name="LaButti K."/>
            <person name="Lindquist E.A."/>
            <person name="Lipzen A."/>
            <person name="Lundell T."/>
            <person name="Morin E."/>
            <person name="Murat C."/>
            <person name="Riley R."/>
            <person name="Ohm R."/>
            <person name="Sun H."/>
            <person name="Tunlid A."/>
            <person name="Henrissat B."/>
            <person name="Grigoriev I.V."/>
            <person name="Hibbett D.S."/>
            <person name="Martin F."/>
        </authorList>
    </citation>
    <scope>NUCLEOTIDE SEQUENCE [LARGE SCALE GENOMIC DNA]</scope>
    <source>
        <strain evidence="4 5">SS14</strain>
    </source>
</reference>
<evidence type="ECO:0000313" key="4">
    <source>
        <dbReference type="EMBL" id="KIJ29777.1"/>
    </source>
</evidence>
<organism evidence="4 5">
    <name type="scientific">Sphaerobolus stellatus (strain SS14)</name>
    <dbReference type="NCBI Taxonomy" id="990650"/>
    <lineage>
        <taxon>Eukaryota</taxon>
        <taxon>Fungi</taxon>
        <taxon>Dikarya</taxon>
        <taxon>Basidiomycota</taxon>
        <taxon>Agaricomycotina</taxon>
        <taxon>Agaricomycetes</taxon>
        <taxon>Phallomycetidae</taxon>
        <taxon>Geastrales</taxon>
        <taxon>Sphaerobolaceae</taxon>
        <taxon>Sphaerobolus</taxon>
    </lineage>
</organism>
<name>A0A0C9ULQ8_SPHS4</name>
<evidence type="ECO:0000256" key="2">
    <source>
        <dbReference type="ARBA" id="ARBA00022679"/>
    </source>
</evidence>
<evidence type="ECO:0008006" key="6">
    <source>
        <dbReference type="Google" id="ProtNLM"/>
    </source>
</evidence>